<keyword evidence="2" id="KW-1185">Reference proteome</keyword>
<evidence type="ECO:0000313" key="1">
    <source>
        <dbReference type="EMBL" id="QVT77992.1"/>
    </source>
</evidence>
<accession>A0ABX8ED79</accession>
<dbReference type="InterPro" id="IPR010310">
    <property type="entry name" value="T7SS_ESAT-6-like"/>
</dbReference>
<dbReference type="RefSeq" id="WP_214057640.1">
    <property type="nucleotide sequence ID" value="NZ_BAAAHS010000178.1"/>
</dbReference>
<dbReference type="InterPro" id="IPR036689">
    <property type="entry name" value="ESAT-6-like_sf"/>
</dbReference>
<dbReference type="Proteomes" id="UP000679307">
    <property type="component" value="Chromosome"/>
</dbReference>
<gene>
    <name evidence="1" type="ORF">ENKNEFLB_00362</name>
</gene>
<proteinExistence type="predicted"/>
<evidence type="ECO:0008006" key="3">
    <source>
        <dbReference type="Google" id="ProtNLM"/>
    </source>
</evidence>
<organism evidence="1 2">
    <name type="scientific">Nocardioides aquaticus</name>
    <dbReference type="NCBI Taxonomy" id="160826"/>
    <lineage>
        <taxon>Bacteria</taxon>
        <taxon>Bacillati</taxon>
        <taxon>Actinomycetota</taxon>
        <taxon>Actinomycetes</taxon>
        <taxon>Propionibacteriales</taxon>
        <taxon>Nocardioidaceae</taxon>
        <taxon>Nocardioides</taxon>
    </lineage>
</organism>
<evidence type="ECO:0000313" key="2">
    <source>
        <dbReference type="Proteomes" id="UP000679307"/>
    </source>
</evidence>
<name>A0ABX8ED79_9ACTN</name>
<protein>
    <recommendedName>
        <fullName evidence="3">ESAT-6-like protein</fullName>
    </recommendedName>
</protein>
<dbReference type="EMBL" id="CP075371">
    <property type="protein sequence ID" value="QVT77992.1"/>
    <property type="molecule type" value="Genomic_DNA"/>
</dbReference>
<reference evidence="1 2" key="1">
    <citation type="submission" date="2021-05" db="EMBL/GenBank/DDBJ databases">
        <title>Complete genome of Nocardioides aquaticus KCTC 9944T isolated from meromictic and hypersaline Ekho Lake, Antarctica.</title>
        <authorList>
            <person name="Hwang K."/>
            <person name="Kim K.M."/>
            <person name="Choe H."/>
        </authorList>
    </citation>
    <scope>NUCLEOTIDE SEQUENCE [LARGE SCALE GENOMIC DNA]</scope>
    <source>
        <strain evidence="1 2">KCTC 9944</strain>
    </source>
</reference>
<dbReference type="Gene3D" id="1.10.287.1060">
    <property type="entry name" value="ESAT-6-like"/>
    <property type="match status" value="1"/>
</dbReference>
<dbReference type="SUPFAM" id="SSF140453">
    <property type="entry name" value="EsxAB dimer-like"/>
    <property type="match status" value="1"/>
</dbReference>
<dbReference type="Pfam" id="PF06013">
    <property type="entry name" value="WXG100"/>
    <property type="match status" value="1"/>
</dbReference>
<sequence length="106" mass="11217">MSVAGEMSQGEGTLAAAAERVGACRADFDRMSAQLTDQLTALQGQWLGRGAGAFVALHQTWTDRQRVVVSALDRFDASLRVTQRDVVGADEQQGSTYAAMAGRLAG</sequence>